<dbReference type="PATRIC" id="fig|213810.4.peg.1713"/>
<dbReference type="GeneID" id="83156496"/>
<evidence type="ECO:0000313" key="2">
    <source>
        <dbReference type="EMBL" id="CBL17871.1"/>
    </source>
</evidence>
<dbReference type="AlphaFoldDB" id="D4LE26"/>
<dbReference type="BioCyc" id="RCHA213810:RUM_RS08815-MONOMER"/>
<keyword evidence="1" id="KW-1133">Transmembrane helix</keyword>
<dbReference type="KEGG" id="rch:RUM_18170"/>
<feature type="transmembrane region" description="Helical" evidence="1">
    <location>
        <begin position="210"/>
        <end position="231"/>
    </location>
</feature>
<keyword evidence="3" id="KW-1185">Reference proteome</keyword>
<accession>D4LE26</accession>
<evidence type="ECO:0000256" key="1">
    <source>
        <dbReference type="SAM" id="Phobius"/>
    </source>
</evidence>
<dbReference type="HOGENOM" id="CLU_956092_0_0_9"/>
<organism evidence="2 3">
    <name type="scientific">Ruminococcus champanellensis (strain DSM 18848 / JCM 17042 / KCTC 15320 / 18P13)</name>
    <dbReference type="NCBI Taxonomy" id="213810"/>
    <lineage>
        <taxon>Bacteria</taxon>
        <taxon>Bacillati</taxon>
        <taxon>Bacillota</taxon>
        <taxon>Clostridia</taxon>
        <taxon>Eubacteriales</taxon>
        <taxon>Oscillospiraceae</taxon>
        <taxon>Ruminococcus</taxon>
    </lineage>
</organism>
<evidence type="ECO:0000313" key="3">
    <source>
        <dbReference type="Proteomes" id="UP000007054"/>
    </source>
</evidence>
<proteinExistence type="predicted"/>
<keyword evidence="1" id="KW-0472">Membrane</keyword>
<feature type="transmembrane region" description="Helical" evidence="1">
    <location>
        <begin position="180"/>
        <end position="203"/>
    </location>
</feature>
<protein>
    <submittedName>
        <fullName evidence="2">Uncharacterized protein</fullName>
    </submittedName>
</protein>
<dbReference type="RefSeq" id="WP_015558777.1">
    <property type="nucleotide sequence ID" value="NC_021039.1"/>
</dbReference>
<reference evidence="2" key="1">
    <citation type="submission" date="2010-03" db="EMBL/GenBank/DDBJ databases">
        <title>The genome sequence of Ruminococcus sp. 18P13.</title>
        <authorList>
            <consortium name="metaHIT consortium -- http://www.metahit.eu/"/>
            <person name="Pajon A."/>
            <person name="Turner K."/>
            <person name="Parkhill J."/>
            <person name="Bernalier A."/>
        </authorList>
    </citation>
    <scope>NUCLEOTIDE SEQUENCE [LARGE SCALE GENOMIC DNA]</scope>
    <source>
        <strain evidence="2">Type strain: 18P13</strain>
    </source>
</reference>
<dbReference type="Proteomes" id="UP000007054">
    <property type="component" value="Chromosome"/>
</dbReference>
<reference evidence="2" key="2">
    <citation type="submission" date="2010-03" db="EMBL/GenBank/DDBJ databases">
        <authorList>
            <person name="Pajon A."/>
        </authorList>
    </citation>
    <scope>NUCLEOTIDE SEQUENCE</scope>
    <source>
        <strain evidence="2">Type strain: 18P13</strain>
    </source>
</reference>
<feature type="transmembrane region" description="Helical" evidence="1">
    <location>
        <begin position="263"/>
        <end position="283"/>
    </location>
</feature>
<name>D4LE26_RUMC1</name>
<keyword evidence="1" id="KW-0812">Transmembrane</keyword>
<gene>
    <name evidence="2" type="ordered locus">RUM_18170</name>
</gene>
<sequence>MKASGKYFANIVITILLVFSLLAAEGTLFVRLYASKADTCLSVMEEQSLSDRIYTSLEARFTEQVSTSGIPAQVYMDALTREQLDSGVRASVTSAYAYLHGTSDSYAFEMDLSSLEASIRQFFSDYADQIQYPKDETYEKKVNAAVDNAKKQVLQTVDVFRFSTLESAGLLSKIRRVMPWLNPAMAASAAVVCVLLGLLAWINRKRPLRILYWSGCSLTVASCIALIPLIYVKATDYFAAFTIKTTQIYAAVTGMLNRMTDACLLLEGIMLGCGILCLAAYTIGACRTSRQ</sequence>
<dbReference type="STRING" id="213810.RUM_18170"/>
<dbReference type="EMBL" id="FP929052">
    <property type="protein sequence ID" value="CBL17871.1"/>
    <property type="molecule type" value="Genomic_DNA"/>
</dbReference>